<dbReference type="PANTHER" id="PTHR12598">
    <property type="entry name" value="COPPER HOMEOSTASIS PROTEIN CUTC"/>
    <property type="match status" value="1"/>
</dbReference>
<evidence type="ECO:0000313" key="4">
    <source>
        <dbReference type="Proteomes" id="UP000031829"/>
    </source>
</evidence>
<dbReference type="KEGG" id="bmeg:BG04_3056"/>
<dbReference type="CDD" id="cd00945">
    <property type="entry name" value="Aldolase_Class_I"/>
    <property type="match status" value="1"/>
</dbReference>
<dbReference type="SUPFAM" id="SSF110395">
    <property type="entry name" value="CutC-like"/>
    <property type="match status" value="1"/>
</dbReference>
<evidence type="ECO:0000256" key="1">
    <source>
        <dbReference type="ARBA" id="ARBA00007768"/>
    </source>
</evidence>
<dbReference type="Proteomes" id="UP000031829">
    <property type="component" value="Chromosome"/>
</dbReference>
<dbReference type="HOGENOM" id="CLU_050555_2_0_9"/>
<sequence>MKYIKEACAEGYEQAKKAEKLGADRIELCDNLSQGGATPSYGTIEYASEHLDTDINVIIRPRSGDFIYSEAEFQIMKKDVKACKDLGVNGVVFGILTEEAEIDYGRTKELIAEAHPLSVTFHMAFDEIKDKYKAIDILSELGADRILTKGGKGSALQNLHMIRELITYANDRIIILPGGGIHESNAEAVIKETKAAELHGTKIVGDLSR</sequence>
<dbReference type="InterPro" id="IPR005627">
    <property type="entry name" value="CutC-like"/>
</dbReference>
<dbReference type="EMBL" id="CP009920">
    <property type="protein sequence ID" value="AJI24485.1"/>
    <property type="molecule type" value="Genomic_DNA"/>
</dbReference>
<name>A0A0B6AHZ2_PRIM2</name>
<keyword evidence="2" id="KW-0963">Cytoplasm</keyword>
<organism evidence="3 4">
    <name type="scientific">Priestia megaterium (strain ATCC 14581 / DSM 32 / CCUG 1817 / JCM 2506 / NBRC 15308 / NCIMB 9376 / NCTC 10342 / NRRL B-14308 / VKM B-512 / Ford 19)</name>
    <name type="common">Bacillus megaterium</name>
    <dbReference type="NCBI Taxonomy" id="1348623"/>
    <lineage>
        <taxon>Bacteria</taxon>
        <taxon>Bacillati</taxon>
        <taxon>Bacillota</taxon>
        <taxon>Bacilli</taxon>
        <taxon>Bacillales</taxon>
        <taxon>Bacillaceae</taxon>
        <taxon>Priestia</taxon>
    </lineage>
</organism>
<gene>
    <name evidence="2" type="primary">cutC</name>
    <name evidence="3" type="ORF">BG04_3056</name>
</gene>
<dbReference type="AlphaFoldDB" id="A0A0B6AHZ2"/>
<accession>A0A0B6AHZ2</accession>
<protein>
    <recommendedName>
        <fullName evidence="2">PF03932 family protein CutC</fullName>
    </recommendedName>
</protein>
<dbReference type="GeneID" id="93641120"/>
<reference evidence="3 4" key="1">
    <citation type="journal article" date="2015" name="Genome Announc.">
        <title>Complete genome sequences for 35 biothreat assay-relevant bacillus species.</title>
        <authorList>
            <person name="Johnson S.L."/>
            <person name="Daligault H.E."/>
            <person name="Davenport K.W."/>
            <person name="Jaissle J."/>
            <person name="Frey K.G."/>
            <person name="Ladner J.T."/>
            <person name="Broomall S.M."/>
            <person name="Bishop-Lilly K.A."/>
            <person name="Bruce D.C."/>
            <person name="Gibbons H.S."/>
            <person name="Coyne S.R."/>
            <person name="Lo C.C."/>
            <person name="Meincke L."/>
            <person name="Munk A.C."/>
            <person name="Koroleva G.I."/>
            <person name="Rosenzweig C.N."/>
            <person name="Palacios G.F."/>
            <person name="Redden C.L."/>
            <person name="Minogue T.D."/>
            <person name="Chain P.S."/>
        </authorList>
    </citation>
    <scope>NUCLEOTIDE SEQUENCE [LARGE SCALE GENOMIC DNA]</scope>
    <source>
        <strain evidence="4">ATCC 14581 / DSM 32 / JCM 2506 / NBRC 15308 / NCIMB 9376 / NCTC 10342 / NRRL B-14308 / VKM B-512</strain>
    </source>
</reference>
<comment type="subcellular location">
    <subcellularLocation>
        <location evidence="2">Cytoplasm</location>
    </subcellularLocation>
</comment>
<evidence type="ECO:0000256" key="2">
    <source>
        <dbReference type="HAMAP-Rule" id="MF_00795"/>
    </source>
</evidence>
<dbReference type="GO" id="GO:0005507">
    <property type="term" value="F:copper ion binding"/>
    <property type="evidence" value="ECO:0007669"/>
    <property type="project" value="TreeGrafter"/>
</dbReference>
<dbReference type="GO" id="GO:0005737">
    <property type="term" value="C:cytoplasm"/>
    <property type="evidence" value="ECO:0007669"/>
    <property type="project" value="UniProtKB-SubCell"/>
</dbReference>
<dbReference type="Pfam" id="PF03932">
    <property type="entry name" value="CutC"/>
    <property type="match status" value="1"/>
</dbReference>
<evidence type="ECO:0000313" key="3">
    <source>
        <dbReference type="EMBL" id="AJI24485.1"/>
    </source>
</evidence>
<dbReference type="RefSeq" id="WP_034654301.1">
    <property type="nucleotide sequence ID" value="NZ_BCVB01000007.1"/>
</dbReference>
<dbReference type="Gene3D" id="3.20.20.380">
    <property type="entry name" value="Copper homeostasis (CutC) domain"/>
    <property type="match status" value="1"/>
</dbReference>
<comment type="caution">
    <text evidence="2">Once thought to be involved in copper homeostasis, experiments in E.coli have shown this is not the case.</text>
</comment>
<dbReference type="InterPro" id="IPR036822">
    <property type="entry name" value="CutC-like_dom_sf"/>
</dbReference>
<proteinExistence type="inferred from homology"/>
<comment type="similarity">
    <text evidence="1 2">Belongs to the CutC family.</text>
</comment>
<dbReference type="HAMAP" id="MF_00795">
    <property type="entry name" value="CutC"/>
    <property type="match status" value="1"/>
</dbReference>
<dbReference type="PANTHER" id="PTHR12598:SF0">
    <property type="entry name" value="COPPER HOMEOSTASIS PROTEIN CUTC HOMOLOG"/>
    <property type="match status" value="1"/>
</dbReference>